<keyword evidence="1" id="KW-1133">Transmembrane helix</keyword>
<dbReference type="Proteomes" id="UP000051401">
    <property type="component" value="Unassembled WGS sequence"/>
</dbReference>
<evidence type="ECO:0000313" key="3">
    <source>
        <dbReference type="Proteomes" id="UP000051401"/>
    </source>
</evidence>
<dbReference type="OrthoDB" id="9993905at2"/>
<evidence type="ECO:0000256" key="1">
    <source>
        <dbReference type="SAM" id="Phobius"/>
    </source>
</evidence>
<accession>A0A0T5PAY4</accession>
<dbReference type="EMBL" id="LAXI01000004">
    <property type="protein sequence ID" value="KRS18277.1"/>
    <property type="molecule type" value="Genomic_DNA"/>
</dbReference>
<sequence>MKEVSWGIWLVRLVVSTLLTGLIAWGISFKVADYVVKANTNSIETTLRAMMEADKQSADATQSTLSQINESLQTTNSELSQIRGAIGNLETESSTQITEIAYIRRDLSRVEQAVQDAGIDIKAMAYAGDLTPSEFSFAKWEEVRAKFGITEDEPLFVIVPPMVENFQNLFGD</sequence>
<name>A0A0T5PAY4_9RHOB</name>
<keyword evidence="3" id="KW-1185">Reference proteome</keyword>
<evidence type="ECO:0000313" key="2">
    <source>
        <dbReference type="EMBL" id="KRS18277.1"/>
    </source>
</evidence>
<organism evidence="2 3">
    <name type="scientific">Roseovarius indicus</name>
    <dbReference type="NCBI Taxonomy" id="540747"/>
    <lineage>
        <taxon>Bacteria</taxon>
        <taxon>Pseudomonadati</taxon>
        <taxon>Pseudomonadota</taxon>
        <taxon>Alphaproteobacteria</taxon>
        <taxon>Rhodobacterales</taxon>
        <taxon>Roseobacteraceae</taxon>
        <taxon>Roseovarius</taxon>
    </lineage>
</organism>
<comment type="caution">
    <text evidence="2">The sequence shown here is derived from an EMBL/GenBank/DDBJ whole genome shotgun (WGS) entry which is preliminary data.</text>
</comment>
<dbReference type="AlphaFoldDB" id="A0A0T5PAY4"/>
<reference evidence="2 3" key="1">
    <citation type="submission" date="2015-04" db="EMBL/GenBank/DDBJ databases">
        <title>The draft genome sequence of Roseovarius indicus B108T.</title>
        <authorList>
            <person name="Li G."/>
            <person name="Lai Q."/>
            <person name="Shao Z."/>
            <person name="Yan P."/>
        </authorList>
    </citation>
    <scope>NUCLEOTIDE SEQUENCE [LARGE SCALE GENOMIC DNA]</scope>
    <source>
        <strain evidence="2 3">B108</strain>
    </source>
</reference>
<dbReference type="PATRIC" id="fig|540747.5.peg.4602"/>
<proteinExistence type="predicted"/>
<protein>
    <submittedName>
        <fullName evidence="2">Uncharacterized protein</fullName>
    </submittedName>
</protein>
<keyword evidence="1" id="KW-0472">Membrane</keyword>
<feature type="transmembrane region" description="Helical" evidence="1">
    <location>
        <begin position="6"/>
        <end position="27"/>
    </location>
</feature>
<gene>
    <name evidence="2" type="ORF">XM52_09045</name>
</gene>
<keyword evidence="1" id="KW-0812">Transmembrane</keyword>
<dbReference type="RefSeq" id="WP_057815469.1">
    <property type="nucleotide sequence ID" value="NZ_CP031598.1"/>
</dbReference>